<dbReference type="AlphaFoldDB" id="A0A023FZN3"/>
<reference evidence="1" key="1">
    <citation type="submission" date="2014-03" db="EMBL/GenBank/DDBJ databases">
        <title>The sialotranscriptome of Amblyomma triste, Amblyomma parvum and Amblyomma cajennense ticks, uncovered by 454-based RNA-seq.</title>
        <authorList>
            <person name="Garcia G.R."/>
            <person name="Gardinassi L.G."/>
            <person name="Ribeiro J.M."/>
            <person name="Anatriello E."/>
            <person name="Ferreira B.R."/>
            <person name="Moreira H.N."/>
            <person name="Mafra C."/>
            <person name="Olegario M.M."/>
            <person name="Szabo P.J."/>
            <person name="Miranda-Santos I.K."/>
            <person name="Maruyama S.R."/>
        </authorList>
    </citation>
    <scope>NUCLEOTIDE SEQUENCE</scope>
    <source>
        <strain evidence="1">Mato Grasso do Sul</strain>
        <tissue evidence="1">Salivary glands</tissue>
    </source>
</reference>
<name>A0A023FZN3_AMBTT</name>
<sequence length="69" mass="7740">MVSSLPIGMLNWFLRFQLGVTKSIGLPTGLPIGSNWSKENIPNWESPSISLTEICIHIHISVKKMSEKF</sequence>
<proteinExistence type="evidence at transcript level"/>
<dbReference type="EMBL" id="GBBM01008072">
    <property type="protein sequence ID" value="JAC27346.1"/>
    <property type="molecule type" value="mRNA"/>
</dbReference>
<accession>A0A023FZN3</accession>
<organism evidence="1">
    <name type="scientific">Amblyomma triste</name>
    <name type="common">Neotropical tick</name>
    <dbReference type="NCBI Taxonomy" id="251400"/>
    <lineage>
        <taxon>Eukaryota</taxon>
        <taxon>Metazoa</taxon>
        <taxon>Ecdysozoa</taxon>
        <taxon>Arthropoda</taxon>
        <taxon>Chelicerata</taxon>
        <taxon>Arachnida</taxon>
        <taxon>Acari</taxon>
        <taxon>Parasitiformes</taxon>
        <taxon>Ixodida</taxon>
        <taxon>Ixodoidea</taxon>
        <taxon>Ixodidae</taxon>
        <taxon>Amblyomminae</taxon>
        <taxon>Amblyomma</taxon>
    </lineage>
</organism>
<evidence type="ECO:0000313" key="1">
    <source>
        <dbReference type="EMBL" id="JAC27346.1"/>
    </source>
</evidence>
<protein>
    <submittedName>
        <fullName evidence="1">Putative secreted protein</fullName>
    </submittedName>
</protein>